<evidence type="ECO:0000313" key="2">
    <source>
        <dbReference type="EMBL" id="AJQ92186.1"/>
    </source>
</evidence>
<dbReference type="Proteomes" id="UP000032266">
    <property type="component" value="Chromosome"/>
</dbReference>
<accession>A0A0C5VD71</accession>
<name>A0A0C5VD71_9GAMM</name>
<keyword evidence="3" id="KW-1185">Reference proteome</keyword>
<sequence>MLNDRFRENHNDASCFEGENSPSLNPAGRHCDAVRHCLITRTDQRLIGQSTV</sequence>
<reference evidence="2" key="1">
    <citation type="submission" date="2014-01" db="EMBL/GenBank/DDBJ databases">
        <title>Full genme sequencing of cellulolytic bacterium Gynuella sunshinyii YC6258T gen. nov., sp. nov.</title>
        <authorList>
            <person name="Khan H."/>
            <person name="Chung E.J."/>
            <person name="Chung Y.R."/>
        </authorList>
    </citation>
    <scope>NUCLEOTIDE SEQUENCE [LARGE SCALE GENOMIC DNA]</scope>
    <source>
        <strain evidence="2">YC6258</strain>
    </source>
</reference>
<feature type="region of interest" description="Disordered" evidence="1">
    <location>
        <begin position="1"/>
        <end position="21"/>
    </location>
</feature>
<evidence type="ECO:0000313" key="3">
    <source>
        <dbReference type="Proteomes" id="UP000032266"/>
    </source>
</evidence>
<protein>
    <submittedName>
        <fullName evidence="2">Uncharacterized protein</fullName>
    </submittedName>
</protein>
<evidence type="ECO:0000256" key="1">
    <source>
        <dbReference type="SAM" id="MobiDB-lite"/>
    </source>
</evidence>
<dbReference type="HOGENOM" id="CLU_3080398_0_0_6"/>
<dbReference type="EMBL" id="CP007142">
    <property type="protein sequence ID" value="AJQ92186.1"/>
    <property type="molecule type" value="Genomic_DNA"/>
</dbReference>
<feature type="compositionally biased region" description="Basic and acidic residues" evidence="1">
    <location>
        <begin position="1"/>
        <end position="11"/>
    </location>
</feature>
<dbReference type="AlphaFoldDB" id="A0A0C5VD71"/>
<dbReference type="KEGG" id="gsn:YC6258_00129"/>
<gene>
    <name evidence="2" type="ORF">YC6258_00129</name>
</gene>
<organism evidence="2 3">
    <name type="scientific">Gynuella sunshinyii YC6258</name>
    <dbReference type="NCBI Taxonomy" id="1445510"/>
    <lineage>
        <taxon>Bacteria</taxon>
        <taxon>Pseudomonadati</taxon>
        <taxon>Pseudomonadota</taxon>
        <taxon>Gammaproteobacteria</taxon>
        <taxon>Oceanospirillales</taxon>
        <taxon>Saccharospirillaceae</taxon>
        <taxon>Gynuella</taxon>
    </lineage>
</organism>
<proteinExistence type="predicted"/>